<dbReference type="PROSITE" id="PS51257">
    <property type="entry name" value="PROKAR_LIPOPROTEIN"/>
    <property type="match status" value="1"/>
</dbReference>
<dbReference type="PANTHER" id="PTHR10963:SF55">
    <property type="entry name" value="GLYCOSIDE HYDROLASE FAMILY 16 PROTEIN"/>
    <property type="match status" value="1"/>
</dbReference>
<feature type="domain" description="GH16" evidence="5">
    <location>
        <begin position="195"/>
        <end position="437"/>
    </location>
</feature>
<dbReference type="SUPFAM" id="SSF49899">
    <property type="entry name" value="Concanavalin A-like lectins/glucanases"/>
    <property type="match status" value="1"/>
</dbReference>
<evidence type="ECO:0000313" key="7">
    <source>
        <dbReference type="Proteomes" id="UP000785613"/>
    </source>
</evidence>
<dbReference type="InterPro" id="IPR008979">
    <property type="entry name" value="Galactose-bd-like_sf"/>
</dbReference>
<name>A0ABX0LIP7_9BURK</name>
<keyword evidence="2 3" id="KW-0732">Signal</keyword>
<dbReference type="Pfam" id="PF00722">
    <property type="entry name" value="Glyco_hydro_16"/>
    <property type="match status" value="1"/>
</dbReference>
<organism evidence="6 7">
    <name type="scientific">Massilia rubra</name>
    <dbReference type="NCBI Taxonomy" id="2607910"/>
    <lineage>
        <taxon>Bacteria</taxon>
        <taxon>Pseudomonadati</taxon>
        <taxon>Pseudomonadota</taxon>
        <taxon>Betaproteobacteria</taxon>
        <taxon>Burkholderiales</taxon>
        <taxon>Oxalobacteraceae</taxon>
        <taxon>Telluria group</taxon>
        <taxon>Massilia</taxon>
    </lineage>
</organism>
<dbReference type="CDD" id="cd04080">
    <property type="entry name" value="CBM6_cellulase-like"/>
    <property type="match status" value="1"/>
</dbReference>
<evidence type="ECO:0000256" key="3">
    <source>
        <dbReference type="SAM" id="SignalP"/>
    </source>
</evidence>
<dbReference type="PROSITE" id="PS51175">
    <property type="entry name" value="CBM6"/>
    <property type="match status" value="1"/>
</dbReference>
<dbReference type="InterPro" id="IPR050546">
    <property type="entry name" value="Glycosyl_Hydrlase_16"/>
</dbReference>
<dbReference type="InterPro" id="IPR006584">
    <property type="entry name" value="Cellulose-bd_IV"/>
</dbReference>
<comment type="caution">
    <text evidence="6">The sequence shown here is derived from an EMBL/GenBank/DDBJ whole genome shotgun (WGS) entry which is preliminary data.</text>
</comment>
<dbReference type="InterPro" id="IPR013320">
    <property type="entry name" value="ConA-like_dom_sf"/>
</dbReference>
<dbReference type="SMART" id="SM00606">
    <property type="entry name" value="CBD_IV"/>
    <property type="match status" value="1"/>
</dbReference>
<dbReference type="PROSITE" id="PS51762">
    <property type="entry name" value="GH16_2"/>
    <property type="match status" value="1"/>
</dbReference>
<evidence type="ECO:0000256" key="2">
    <source>
        <dbReference type="ARBA" id="ARBA00022729"/>
    </source>
</evidence>
<dbReference type="Proteomes" id="UP000785613">
    <property type="component" value="Unassembled WGS sequence"/>
</dbReference>
<evidence type="ECO:0000256" key="1">
    <source>
        <dbReference type="ARBA" id="ARBA00006865"/>
    </source>
</evidence>
<dbReference type="Gene3D" id="2.60.120.200">
    <property type="match status" value="1"/>
</dbReference>
<dbReference type="RefSeq" id="WP_167221023.1">
    <property type="nucleotide sequence ID" value="NZ_VUYU01000001.1"/>
</dbReference>
<feature type="domain" description="CBM6" evidence="4">
    <location>
        <begin position="57"/>
        <end position="193"/>
    </location>
</feature>
<feature type="chain" id="PRO_5045421342" evidence="3">
    <location>
        <begin position="21"/>
        <end position="437"/>
    </location>
</feature>
<comment type="similarity">
    <text evidence="1">Belongs to the glycosyl hydrolase 16 family.</text>
</comment>
<evidence type="ECO:0000259" key="5">
    <source>
        <dbReference type="PROSITE" id="PS51762"/>
    </source>
</evidence>
<evidence type="ECO:0000259" key="4">
    <source>
        <dbReference type="PROSITE" id="PS51175"/>
    </source>
</evidence>
<dbReference type="Gene3D" id="2.60.120.260">
    <property type="entry name" value="Galactose-binding domain-like"/>
    <property type="match status" value="1"/>
</dbReference>
<accession>A0ABX0LIP7</accession>
<dbReference type="SUPFAM" id="SSF49785">
    <property type="entry name" value="Galactose-binding domain-like"/>
    <property type="match status" value="1"/>
</dbReference>
<feature type="signal peptide" evidence="3">
    <location>
        <begin position="1"/>
        <end position="20"/>
    </location>
</feature>
<dbReference type="EMBL" id="VUYU01000001">
    <property type="protein sequence ID" value="NHZ32325.1"/>
    <property type="molecule type" value="Genomic_DNA"/>
</dbReference>
<reference evidence="6 7" key="1">
    <citation type="submission" date="2019-09" db="EMBL/GenBank/DDBJ databases">
        <title>Taxonomy of Antarctic Massilia spp.: description of Massilia rubra sp. nov., Massilia aquatica sp. nov., Massilia mucilaginosa sp. nov., Massilia frigida sp. nov. isolated from streams, lakes and regoliths.</title>
        <authorList>
            <person name="Holochova P."/>
            <person name="Sedlacek I."/>
            <person name="Kralova S."/>
            <person name="Maslanova I."/>
            <person name="Busse H.-J."/>
            <person name="Stankova E."/>
            <person name="Vrbovska V."/>
            <person name="Kovarovic V."/>
            <person name="Bartak M."/>
            <person name="Svec P."/>
            <person name="Pantucek R."/>
        </authorList>
    </citation>
    <scope>NUCLEOTIDE SEQUENCE [LARGE SCALE GENOMIC DNA]</scope>
    <source>
        <strain evidence="6 7">CCM 8692</strain>
    </source>
</reference>
<dbReference type="PANTHER" id="PTHR10963">
    <property type="entry name" value="GLYCOSYL HYDROLASE-RELATED"/>
    <property type="match status" value="1"/>
</dbReference>
<proteinExistence type="inferred from homology"/>
<protein>
    <submittedName>
        <fullName evidence="6">Family 16 glycosylhydrolase</fullName>
    </submittedName>
</protein>
<dbReference type="InterPro" id="IPR000757">
    <property type="entry name" value="Beta-glucanase-like"/>
</dbReference>
<dbReference type="CDD" id="cd08023">
    <property type="entry name" value="GH16_laminarinase_like"/>
    <property type="match status" value="1"/>
</dbReference>
<sequence length="437" mass="46716">MKTKTINVLLASALSAGAIAGCGDNAARERVDGGQAPVAPVQTATQAGSSANIAAICILQAENYSDAFDTTAGNTGNQYRADNVDIEATSDAGGGYDVGWTANGEWLAHNNITFPTSGAYTFAYRVAAPSAGGVISTDLNGGTIPLGSTSVPATGGWQNWATVQRTINVNAGTYNLGTFISSAGFNLNWISIAGASCGTTPPPDGWTLAWADEFNGTSLDTSKWNIEVNGDGGGNNELQYYTARSENIRVTGGELVIQARKEAYMGKQYTSGRITTQNKASWQYGRIEARMKIPTGKGTWPAFWMLGNSINSARWPASGEIDIMEHINSEAVTHGTIHWSDQNNAYANYGGPSGNLDFSQYHVYAVEWDTSMIRWYVDGNKFHEVNIAGGINGTSEFHAPFFLLFNLAVGGNWPGSPDGSTAFPNQMQVDYVRVYRR</sequence>
<gene>
    <name evidence="6" type="ORF">F0185_01790</name>
</gene>
<keyword evidence="7" id="KW-1185">Reference proteome</keyword>
<dbReference type="Pfam" id="PF03422">
    <property type="entry name" value="CBM_6"/>
    <property type="match status" value="1"/>
</dbReference>
<evidence type="ECO:0000313" key="6">
    <source>
        <dbReference type="EMBL" id="NHZ32325.1"/>
    </source>
</evidence>
<dbReference type="InterPro" id="IPR005084">
    <property type="entry name" value="CBM6"/>
</dbReference>